<dbReference type="GO" id="GO:0000981">
    <property type="term" value="F:DNA-binding transcription factor activity, RNA polymerase II-specific"/>
    <property type="evidence" value="ECO:0007669"/>
    <property type="project" value="TreeGrafter"/>
</dbReference>
<feature type="domain" description="C2H2-type" evidence="13">
    <location>
        <begin position="483"/>
        <end position="510"/>
    </location>
</feature>
<reference evidence="14" key="2">
    <citation type="submission" date="2025-09" db="UniProtKB">
        <authorList>
            <consortium name="Ensembl"/>
        </authorList>
    </citation>
    <scope>IDENTIFICATION</scope>
</reference>
<dbReference type="FunFam" id="3.30.160.60:FF:000663">
    <property type="entry name" value="Zinc finger protein 45"/>
    <property type="match status" value="1"/>
</dbReference>
<dbReference type="AlphaFoldDB" id="A0A8D0B695"/>
<feature type="region of interest" description="Disordered" evidence="12">
    <location>
        <begin position="241"/>
        <end position="290"/>
    </location>
</feature>
<feature type="domain" description="C2H2-type" evidence="13">
    <location>
        <begin position="399"/>
        <end position="426"/>
    </location>
</feature>
<dbReference type="InterPro" id="IPR013087">
    <property type="entry name" value="Znf_C2H2_type"/>
</dbReference>
<feature type="domain" description="C2H2-type" evidence="13">
    <location>
        <begin position="511"/>
        <end position="533"/>
    </location>
</feature>
<dbReference type="GO" id="GO:0000978">
    <property type="term" value="F:RNA polymerase II cis-regulatory region sequence-specific DNA binding"/>
    <property type="evidence" value="ECO:0007669"/>
    <property type="project" value="TreeGrafter"/>
</dbReference>
<dbReference type="Ensembl" id="ENSSMRT00000003721.1">
    <property type="protein sequence ID" value="ENSSMRP00000003117.1"/>
    <property type="gene ID" value="ENSSMRG00000002629.1"/>
</dbReference>
<dbReference type="FunFam" id="3.30.160.60:FF:002343">
    <property type="entry name" value="Zinc finger protein 33A"/>
    <property type="match status" value="1"/>
</dbReference>
<evidence type="ECO:0000256" key="4">
    <source>
        <dbReference type="ARBA" id="ARBA00022737"/>
    </source>
</evidence>
<evidence type="ECO:0000256" key="10">
    <source>
        <dbReference type="ARBA" id="ARBA00023242"/>
    </source>
</evidence>
<feature type="domain" description="C2H2-type" evidence="13">
    <location>
        <begin position="351"/>
        <end position="371"/>
    </location>
</feature>
<evidence type="ECO:0000256" key="3">
    <source>
        <dbReference type="ARBA" id="ARBA00022723"/>
    </source>
</evidence>
<keyword evidence="9" id="KW-0804">Transcription</keyword>
<keyword evidence="4" id="KW-0677">Repeat</keyword>
<dbReference type="PANTHER" id="PTHR23226">
    <property type="entry name" value="ZINC FINGER AND SCAN DOMAIN-CONTAINING"/>
    <property type="match status" value="1"/>
</dbReference>
<dbReference type="GO" id="GO:0005634">
    <property type="term" value="C:nucleus"/>
    <property type="evidence" value="ECO:0007669"/>
    <property type="project" value="UniProtKB-SubCell"/>
</dbReference>
<keyword evidence="8" id="KW-0238">DNA-binding</keyword>
<dbReference type="FunFam" id="3.30.160.60:FF:000446">
    <property type="entry name" value="Zinc finger protein"/>
    <property type="match status" value="1"/>
</dbReference>
<dbReference type="GO" id="GO:0008270">
    <property type="term" value="F:zinc ion binding"/>
    <property type="evidence" value="ECO:0007669"/>
    <property type="project" value="UniProtKB-KW"/>
</dbReference>
<dbReference type="InterPro" id="IPR036236">
    <property type="entry name" value="Znf_C2H2_sf"/>
</dbReference>
<dbReference type="FunFam" id="3.30.160.60:FF:000100">
    <property type="entry name" value="Zinc finger 45-like"/>
    <property type="match status" value="1"/>
</dbReference>
<protein>
    <recommendedName>
        <fullName evidence="13">C2H2-type domain-containing protein</fullName>
    </recommendedName>
</protein>
<keyword evidence="10" id="KW-0539">Nucleus</keyword>
<dbReference type="PROSITE" id="PS50157">
    <property type="entry name" value="ZINC_FINGER_C2H2_2"/>
    <property type="match status" value="7"/>
</dbReference>
<dbReference type="GeneTree" id="ENSGT00940000154411"/>
<evidence type="ECO:0000256" key="12">
    <source>
        <dbReference type="SAM" id="MobiDB-lite"/>
    </source>
</evidence>
<feature type="region of interest" description="Disordered" evidence="12">
    <location>
        <begin position="97"/>
        <end position="124"/>
    </location>
</feature>
<organism evidence="14 15">
    <name type="scientific">Salvator merianae</name>
    <name type="common">Argentine black and white tegu</name>
    <name type="synonym">Tupinambis merianae</name>
    <dbReference type="NCBI Taxonomy" id="96440"/>
    <lineage>
        <taxon>Eukaryota</taxon>
        <taxon>Metazoa</taxon>
        <taxon>Chordata</taxon>
        <taxon>Craniata</taxon>
        <taxon>Vertebrata</taxon>
        <taxon>Euteleostomi</taxon>
        <taxon>Lepidosauria</taxon>
        <taxon>Squamata</taxon>
        <taxon>Bifurcata</taxon>
        <taxon>Unidentata</taxon>
        <taxon>Episquamata</taxon>
        <taxon>Laterata</taxon>
        <taxon>Teiioidea</taxon>
        <taxon>Teiidae</taxon>
        <taxon>Salvator</taxon>
    </lineage>
</organism>
<feature type="region of interest" description="Disordered" evidence="12">
    <location>
        <begin position="209"/>
        <end position="228"/>
    </location>
</feature>
<dbReference type="Proteomes" id="UP000694421">
    <property type="component" value="Unplaced"/>
</dbReference>
<dbReference type="PROSITE" id="PS00028">
    <property type="entry name" value="ZINC_FINGER_C2H2_1"/>
    <property type="match status" value="6"/>
</dbReference>
<name>A0A8D0B695_SALMN</name>
<dbReference type="SUPFAM" id="SSF57667">
    <property type="entry name" value="beta-beta-alpha zinc fingers"/>
    <property type="match status" value="4"/>
</dbReference>
<keyword evidence="5 11" id="KW-0863">Zinc-finger</keyword>
<keyword evidence="7" id="KW-0805">Transcription regulation</keyword>
<accession>A0A8D0B695</accession>
<feature type="compositionally biased region" description="Basic residues" evidence="12">
    <location>
        <begin position="103"/>
        <end position="115"/>
    </location>
</feature>
<dbReference type="FunFam" id="3.30.160.60:FF:002716">
    <property type="entry name" value="Zinc finger protein 212"/>
    <property type="match status" value="2"/>
</dbReference>
<evidence type="ECO:0000256" key="2">
    <source>
        <dbReference type="ARBA" id="ARBA00006991"/>
    </source>
</evidence>
<dbReference type="Pfam" id="PF00096">
    <property type="entry name" value="zf-C2H2"/>
    <property type="match status" value="5"/>
</dbReference>
<keyword evidence="6" id="KW-0862">Zinc</keyword>
<evidence type="ECO:0000259" key="13">
    <source>
        <dbReference type="PROSITE" id="PS50157"/>
    </source>
</evidence>
<keyword evidence="3" id="KW-0479">Metal-binding</keyword>
<evidence type="ECO:0000256" key="11">
    <source>
        <dbReference type="PROSITE-ProRule" id="PRU00042"/>
    </source>
</evidence>
<reference evidence="14" key="1">
    <citation type="submission" date="2025-08" db="UniProtKB">
        <authorList>
            <consortium name="Ensembl"/>
        </authorList>
    </citation>
    <scope>IDENTIFICATION</scope>
</reference>
<evidence type="ECO:0000256" key="7">
    <source>
        <dbReference type="ARBA" id="ARBA00023015"/>
    </source>
</evidence>
<proteinExistence type="inferred from homology"/>
<feature type="domain" description="C2H2-type" evidence="13">
    <location>
        <begin position="427"/>
        <end position="454"/>
    </location>
</feature>
<dbReference type="PANTHER" id="PTHR23226:SF416">
    <property type="entry name" value="FI01424P"/>
    <property type="match status" value="1"/>
</dbReference>
<dbReference type="SMART" id="SM00355">
    <property type="entry name" value="ZnF_C2H2"/>
    <property type="match status" value="7"/>
</dbReference>
<feature type="domain" description="C2H2-type" evidence="13">
    <location>
        <begin position="323"/>
        <end position="350"/>
    </location>
</feature>
<evidence type="ECO:0000256" key="9">
    <source>
        <dbReference type="ARBA" id="ARBA00023163"/>
    </source>
</evidence>
<feature type="compositionally biased region" description="Low complexity" evidence="12">
    <location>
        <begin position="271"/>
        <end position="281"/>
    </location>
</feature>
<evidence type="ECO:0000256" key="8">
    <source>
        <dbReference type="ARBA" id="ARBA00023125"/>
    </source>
</evidence>
<feature type="domain" description="C2H2-type" evidence="13">
    <location>
        <begin position="455"/>
        <end position="482"/>
    </location>
</feature>
<sequence>MQENYETVISLAEEIAISWPRITAFTETRGRRGLAPGLEMEPEQGQLAPLQGQAAAVATAGSSEEGILPDFRRQLGVILQTVGKAQVEKMLRELVKEQEQQGRVRRRKRVTRSPRHGAGDETLEQNNLEATQELHTGTVEGPVILSRKPPEDELQMPLLCPGLMAGQKQPISGKILHGDARACKNNLSRQQSSLGTRWGVGLEPRESFGCNPLHSLSRDSQDSGRIWPSFGERTQFFSGWQKPRCTQKRQRPPAGEKPHHCGPCKRAIVASPRKSSSPSNSALTPLPGSASASSLVLPLNSIGALTAQAVSGNPASAQMRKPHACEECGKRFRILTNLERHQQRHAAEKPHQCRDCGRRFRWGCHLERHRRSRRCVECGGGLATPPPPPSPPPEPDRPYSCGECGRRFTQRSALSKHRRLHSGERPYGCGECGKRFLQRSDLTIHVRSHSGEQPYVCTECGRRFSVSSNLSKHRRMHRGERPHACTVCAKRFLQRSELLIHQRAHTGERPYPCTTCGKRFARRAHLKRHQRTHGSIPIPTTASHHQSARLLATSAADAVTLLEHQQQECGGLPDTLELHVHTTKHGTGSCPPAPGPSVFSAARSPVSATSLGLPWAVTSSARLPFCSSSL</sequence>
<evidence type="ECO:0000256" key="6">
    <source>
        <dbReference type="ARBA" id="ARBA00022833"/>
    </source>
</evidence>
<evidence type="ECO:0000256" key="5">
    <source>
        <dbReference type="ARBA" id="ARBA00022771"/>
    </source>
</evidence>
<comment type="similarity">
    <text evidence="2">Belongs to the krueppel C2H2-type zinc-finger protein family.</text>
</comment>
<comment type="subcellular location">
    <subcellularLocation>
        <location evidence="1">Nucleus</location>
    </subcellularLocation>
</comment>
<keyword evidence="15" id="KW-1185">Reference proteome</keyword>
<evidence type="ECO:0000313" key="14">
    <source>
        <dbReference type="Ensembl" id="ENSSMRP00000003117.1"/>
    </source>
</evidence>
<dbReference type="OMA" id="NMQESYE"/>
<evidence type="ECO:0000313" key="15">
    <source>
        <dbReference type="Proteomes" id="UP000694421"/>
    </source>
</evidence>
<dbReference type="Gene3D" id="3.30.160.60">
    <property type="entry name" value="Classic Zinc Finger"/>
    <property type="match status" value="7"/>
</dbReference>
<dbReference type="FunFam" id="3.30.160.60:FF:001442">
    <property type="entry name" value="zinc finger protein 696"/>
    <property type="match status" value="1"/>
</dbReference>
<evidence type="ECO:0000256" key="1">
    <source>
        <dbReference type="ARBA" id="ARBA00004123"/>
    </source>
</evidence>